<feature type="region of interest" description="Disordered" evidence="1">
    <location>
        <begin position="1"/>
        <end position="64"/>
    </location>
</feature>
<evidence type="ECO:0000313" key="4">
    <source>
        <dbReference type="Proteomes" id="UP000626092"/>
    </source>
</evidence>
<feature type="compositionally biased region" description="Polar residues" evidence="1">
    <location>
        <begin position="1"/>
        <end position="24"/>
    </location>
</feature>
<dbReference type="EMBL" id="WJXA01000007">
    <property type="protein sequence ID" value="KAF7137497.1"/>
    <property type="molecule type" value="Genomic_DNA"/>
</dbReference>
<feature type="region of interest" description="Disordered" evidence="1">
    <location>
        <begin position="76"/>
        <end position="105"/>
    </location>
</feature>
<keyword evidence="4" id="KW-1185">Reference proteome</keyword>
<feature type="compositionally biased region" description="Polar residues" evidence="1">
    <location>
        <begin position="91"/>
        <end position="101"/>
    </location>
</feature>
<keyword evidence="2" id="KW-0812">Transmembrane</keyword>
<feature type="compositionally biased region" description="Polar residues" evidence="1">
    <location>
        <begin position="424"/>
        <end position="435"/>
    </location>
</feature>
<feature type="region of interest" description="Disordered" evidence="1">
    <location>
        <begin position="295"/>
        <end position="326"/>
    </location>
</feature>
<feature type="transmembrane region" description="Helical" evidence="2">
    <location>
        <begin position="892"/>
        <end position="911"/>
    </location>
</feature>
<reference evidence="3" key="1">
    <citation type="submission" date="2019-11" db="EMBL/GenBank/DDBJ databases">
        <authorList>
            <person name="Liu Y."/>
            <person name="Hou J."/>
            <person name="Li T.-Q."/>
            <person name="Guan C.-H."/>
            <person name="Wu X."/>
            <person name="Wu H.-Z."/>
            <person name="Ling F."/>
            <person name="Zhang R."/>
            <person name="Shi X.-G."/>
            <person name="Ren J.-P."/>
            <person name="Chen E.-F."/>
            <person name="Sun J.-M."/>
        </authorList>
    </citation>
    <scope>NUCLEOTIDE SEQUENCE</scope>
    <source>
        <strain evidence="3">Adult_tree_wgs_1</strain>
        <tissue evidence="3">Leaves</tissue>
    </source>
</reference>
<dbReference type="AlphaFoldDB" id="A0A834GKY4"/>
<dbReference type="OrthoDB" id="206869at2759"/>
<feature type="region of interest" description="Disordered" evidence="1">
    <location>
        <begin position="506"/>
        <end position="595"/>
    </location>
</feature>
<dbReference type="PANTHER" id="PTHR35482:SF1">
    <property type="entry name" value="CYTOCHROME C OXIDASE SUBUNIT"/>
    <property type="match status" value="1"/>
</dbReference>
<accession>A0A834GKY4</accession>
<keyword evidence="2" id="KW-1133">Transmembrane helix</keyword>
<feature type="compositionally biased region" description="Polar residues" evidence="1">
    <location>
        <begin position="310"/>
        <end position="325"/>
    </location>
</feature>
<sequence>MASVSQSPWFCTARPTNFNLSPTKSKPRSLSYKTLKVSSSSSSNSEPSAPNSSNPPENSSEAEARIKLAFSKAKAYKESVKSNPTPKIVQNPVSECNDTRSGNGGLSEEVPLSVRILMEKAKEYEINQDVFVGADGIGEKSEAFSGTRKDGFVSEFTPVNNQEVTPSLKLAMEKAKEYKKNKGVTGSGKLVEDSQTISGLKGGDGSEKIVAEKEDPKISSIDFIGLDFADKKKSRGLPARLNPVADPFQEGDFPEVEILVGDPSKFGTTTVSQPKSVEDDNPVVYEPKLSTWGASLKTTEEDDPDIYQPKVSTWGGSPSYKNISKTEGDFPEVEILVGDPSKFGTRRVSQPKSAEEDNHVVYKPKVSTWGASPSPGNISETKENFPEVEILVGDPSKFGAVRGSNPKTTKEDDPDVYKPKVSTWGGSPSHSNISKTKGDFPEVEILVGDPSKFGTRRVSQPKSAEEDNHVVYKPKVSTWGASPSPRNISETEENFPEVEILVGDPSKFGAIRGSHPKTTEEDNPDVYKPKVSTWGGSPSHRNISKTERDFPEVEILVGDPSKFGSTTLSESKPTEEDDPDVYEPKYSTWGASPSTRNISKIEGDFPDVEILVGDPSRCGKSKVSKPKTTEEDDYEVYKPKVPTLGASPSPTNILKTKGDFPEAEILAGSPTKFGTVTVSEPKTTEEDDPDIYIPKVSSWGVFPRPRNISKAYGGGRTIRPGEVLETAEVQAAKDARTRELVAAYRRKRDSSIDPKLKSECEEALKVGDSLMDIGKLKEALPFYEAVMDKITFQTELHGLAALHWAICQDSLTRHKEARIMYLKLKSHSNVNVKRTAKHFSFSFEAMAMMNVKSTTLAPINLGYQNYFEAFAEDKANYSPKDAEVEDGALNQVLPYMFFLVSPIFIVLLIALQKRI</sequence>
<organism evidence="3 4">
    <name type="scientific">Rhododendron simsii</name>
    <name type="common">Sims's rhododendron</name>
    <dbReference type="NCBI Taxonomy" id="118357"/>
    <lineage>
        <taxon>Eukaryota</taxon>
        <taxon>Viridiplantae</taxon>
        <taxon>Streptophyta</taxon>
        <taxon>Embryophyta</taxon>
        <taxon>Tracheophyta</taxon>
        <taxon>Spermatophyta</taxon>
        <taxon>Magnoliopsida</taxon>
        <taxon>eudicotyledons</taxon>
        <taxon>Gunneridae</taxon>
        <taxon>Pentapetalae</taxon>
        <taxon>asterids</taxon>
        <taxon>Ericales</taxon>
        <taxon>Ericaceae</taxon>
        <taxon>Ericoideae</taxon>
        <taxon>Rhodoreae</taxon>
        <taxon>Rhododendron</taxon>
    </lineage>
</organism>
<name>A0A834GKY4_RHOSS</name>
<dbReference type="Proteomes" id="UP000626092">
    <property type="component" value="Unassembled WGS sequence"/>
</dbReference>
<feature type="region of interest" description="Disordered" evidence="1">
    <location>
        <begin position="612"/>
        <end position="656"/>
    </location>
</feature>
<comment type="caution">
    <text evidence="3">The sequence shown here is derived from an EMBL/GenBank/DDBJ whole genome shotgun (WGS) entry which is preliminary data.</text>
</comment>
<feature type="compositionally biased region" description="Low complexity" evidence="1">
    <location>
        <begin position="38"/>
        <end position="61"/>
    </location>
</feature>
<feature type="compositionally biased region" description="Basic and acidic residues" evidence="1">
    <location>
        <begin position="408"/>
        <end position="418"/>
    </location>
</feature>
<feature type="region of interest" description="Disordered" evidence="1">
    <location>
        <begin position="396"/>
        <end position="437"/>
    </location>
</feature>
<protein>
    <submittedName>
        <fullName evidence="3">Uncharacterized protein</fullName>
    </submittedName>
</protein>
<feature type="compositionally biased region" description="Basic and acidic residues" evidence="1">
    <location>
        <begin position="517"/>
        <end position="528"/>
    </location>
</feature>
<evidence type="ECO:0000256" key="1">
    <source>
        <dbReference type="SAM" id="MobiDB-lite"/>
    </source>
</evidence>
<gene>
    <name evidence="3" type="ORF">RHSIM_Rhsim07G0062900</name>
</gene>
<feature type="compositionally biased region" description="Polar residues" evidence="1">
    <location>
        <begin position="266"/>
        <end position="275"/>
    </location>
</feature>
<dbReference type="PANTHER" id="PTHR35482">
    <property type="entry name" value="CYTOCHROME C OXIDASE SUBUNIT"/>
    <property type="match status" value="1"/>
</dbReference>
<evidence type="ECO:0000256" key="2">
    <source>
        <dbReference type="SAM" id="Phobius"/>
    </source>
</evidence>
<proteinExistence type="predicted"/>
<feature type="region of interest" description="Disordered" evidence="1">
    <location>
        <begin position="263"/>
        <end position="282"/>
    </location>
</feature>
<evidence type="ECO:0000313" key="3">
    <source>
        <dbReference type="EMBL" id="KAF7137497.1"/>
    </source>
</evidence>
<keyword evidence="2" id="KW-0472">Membrane</keyword>